<feature type="region of interest" description="Disordered" evidence="1">
    <location>
        <begin position="1127"/>
        <end position="1167"/>
    </location>
</feature>
<feature type="region of interest" description="Disordered" evidence="1">
    <location>
        <begin position="453"/>
        <end position="520"/>
    </location>
</feature>
<accession>G4TIX1</accession>
<dbReference type="EMBL" id="CAFZ01000112">
    <property type="protein sequence ID" value="CCA71260.1"/>
    <property type="molecule type" value="Genomic_DNA"/>
</dbReference>
<feature type="compositionally biased region" description="Basic and acidic residues" evidence="1">
    <location>
        <begin position="499"/>
        <end position="508"/>
    </location>
</feature>
<keyword evidence="3" id="KW-1185">Reference proteome</keyword>
<gene>
    <name evidence="2" type="ORF">PIIN_05199</name>
</gene>
<feature type="region of interest" description="Disordered" evidence="1">
    <location>
        <begin position="924"/>
        <end position="998"/>
    </location>
</feature>
<comment type="caution">
    <text evidence="2">The sequence shown here is derived from an EMBL/GenBank/DDBJ whole genome shotgun (WGS) entry which is preliminary data.</text>
</comment>
<organism evidence="2 3">
    <name type="scientific">Serendipita indica (strain DSM 11827)</name>
    <name type="common">Root endophyte fungus</name>
    <name type="synonym">Piriformospora indica</name>
    <dbReference type="NCBI Taxonomy" id="1109443"/>
    <lineage>
        <taxon>Eukaryota</taxon>
        <taxon>Fungi</taxon>
        <taxon>Dikarya</taxon>
        <taxon>Basidiomycota</taxon>
        <taxon>Agaricomycotina</taxon>
        <taxon>Agaricomycetes</taxon>
        <taxon>Sebacinales</taxon>
        <taxon>Serendipitaceae</taxon>
        <taxon>Serendipita</taxon>
    </lineage>
</organism>
<protein>
    <submittedName>
        <fullName evidence="2">Uncharacterized protein</fullName>
    </submittedName>
</protein>
<evidence type="ECO:0000256" key="1">
    <source>
        <dbReference type="SAM" id="MobiDB-lite"/>
    </source>
</evidence>
<feature type="region of interest" description="Disordered" evidence="1">
    <location>
        <begin position="1021"/>
        <end position="1085"/>
    </location>
</feature>
<dbReference type="AlphaFoldDB" id="G4TIX1"/>
<evidence type="ECO:0000313" key="2">
    <source>
        <dbReference type="EMBL" id="CCA71260.1"/>
    </source>
</evidence>
<feature type="compositionally biased region" description="Basic and acidic residues" evidence="1">
    <location>
        <begin position="924"/>
        <end position="942"/>
    </location>
</feature>
<proteinExistence type="predicted"/>
<name>G4TIX1_SERID</name>
<feature type="compositionally biased region" description="Basic and acidic residues" evidence="1">
    <location>
        <begin position="324"/>
        <end position="333"/>
    </location>
</feature>
<feature type="region of interest" description="Disordered" evidence="1">
    <location>
        <begin position="293"/>
        <end position="335"/>
    </location>
</feature>
<feature type="region of interest" description="Disordered" evidence="1">
    <location>
        <begin position="115"/>
        <end position="175"/>
    </location>
</feature>
<dbReference type="InParanoid" id="G4TIX1"/>
<dbReference type="HOGENOM" id="CLU_272621_0_0_1"/>
<feature type="compositionally biased region" description="Polar residues" evidence="1">
    <location>
        <begin position="293"/>
        <end position="302"/>
    </location>
</feature>
<dbReference type="OrthoDB" id="3168838at2759"/>
<feature type="compositionally biased region" description="Polar residues" evidence="1">
    <location>
        <begin position="1021"/>
        <end position="1030"/>
    </location>
</feature>
<evidence type="ECO:0000313" key="3">
    <source>
        <dbReference type="Proteomes" id="UP000007148"/>
    </source>
</evidence>
<feature type="compositionally biased region" description="Low complexity" evidence="1">
    <location>
        <begin position="1151"/>
        <end position="1162"/>
    </location>
</feature>
<dbReference type="Proteomes" id="UP000007148">
    <property type="component" value="Unassembled WGS sequence"/>
</dbReference>
<sequence length="1184" mass="130369">MGKPFGLLHRILSFSKGSKRSKSHFQSDNVDEHGAAAPNEEPNDNHQITVAVRTTRSINGLITGTQNVQNDIADIEIPTIVSKRCEKGMKKRRLRRASLSASNLLSWGYERDVKHAEPGGQDEPCKVDNPGSPRGEEGWKGQYNSKPDFFDTGKRPCSPKQRVEHTQPKRQTMDDESFTRLLRSSSTNYRVINETDFRALAPIDHPINAFSLSRSKSEHLPGAAPPPSWGVCNRTSAVGFPPFPASGSLQQPSLRSNTVKSQKNYRVTVHRRRVHSRTDFPDANKALEHLHSSSCATTTHSVDSPRETPDVPDISIPGSAFFSDSRETKRDSPNDVLLQHFNRYPQKSMSTPASSMLPKLAAKTSIGTDLRHTRNNQHIHKRVSSVSQIYPVAPLLSVPAAPTHFQGRSSSSVIPKIEGGEGDLFASTNAVRRQKGLLINSNHYKALLKDEATSGDESDGSHFSPCDGSPKSRNVLKKGQRPTSGMAKRGSQISLAMTEHSKYTHESITKTPKSSKKGSLRSVLSVLAAVEGVVDRLHASTVGADMPVQSQTEFSMSQMVKPQSQAETLPKPSASIPASVKRKPSFGFSKVLGTPRDRQRLERLRSDPSVLSLLDVKSSPSKLSDRRHGMVNKIKSVGGSQWMKLPSVLLSSNATEAPETSGPPDNSRSSRIRHAYYNAIKGDERVQVPSWVHENQDKAKPTERSSVRPKGLGIFVGEHAFPGPVSSSTSRPSLLEMHPSDDGHLSEKSLVTEQEPYEISEVIMDPSSKLHDSMVVEAGSKDMSFPNSLDSVKGSRATRKYLRTADQNEELNDRKSVGLPRSPSRRASEVFAFLNHSRRSVEDQDMSDMQVSIKGQRVSACSKSELKENSTSSVNPFVVQGDSFASQNTTDRSIYRGIYSLLNRTPLETPIDLVERSSIQIPKSRHEIEFNPDEKDLPRLPDEQDSGSTSPVTPARPPRSFTPLPFPSPISPLGQGFSVQSPREKLNADPTARYSTMQSRIAQWEHTKPLTIDKGKISRQNSVLSQSASPSVGIKRKVPTHSDVGGLGDGRRFNTDGNRGPRRLFGPREPFSPKAPSRNSVIQPPIKRLVSNENDAPLEQNDVTSSVTNENRVEMIHGYPFWQDLFPAIPSPHGPDTQKPSHHLQTPKRQSSYNEPSSASSSKLGYYGREIMALARSKTGRGPT</sequence>
<reference evidence="2 3" key="1">
    <citation type="journal article" date="2011" name="PLoS Pathog.">
        <title>Endophytic Life Strategies Decoded by Genome and Transcriptome Analyses of the Mutualistic Root Symbiont Piriformospora indica.</title>
        <authorList>
            <person name="Zuccaro A."/>
            <person name="Lahrmann U."/>
            <person name="Guldener U."/>
            <person name="Langen G."/>
            <person name="Pfiffi S."/>
            <person name="Biedenkopf D."/>
            <person name="Wong P."/>
            <person name="Samans B."/>
            <person name="Grimm C."/>
            <person name="Basiewicz M."/>
            <person name="Murat C."/>
            <person name="Martin F."/>
            <person name="Kogel K.H."/>
        </authorList>
    </citation>
    <scope>NUCLEOTIDE SEQUENCE [LARGE SCALE GENOMIC DNA]</scope>
    <source>
        <strain evidence="2 3">DSM 11827</strain>
    </source>
</reference>
<feature type="region of interest" description="Disordered" evidence="1">
    <location>
        <begin position="18"/>
        <end position="46"/>
    </location>
</feature>
<feature type="compositionally biased region" description="Basic and acidic residues" evidence="1">
    <location>
        <begin position="161"/>
        <end position="173"/>
    </location>
</feature>
<feature type="region of interest" description="Disordered" evidence="1">
    <location>
        <begin position="559"/>
        <end position="580"/>
    </location>
</feature>